<dbReference type="GO" id="GO:0005886">
    <property type="term" value="C:plasma membrane"/>
    <property type="evidence" value="ECO:0007669"/>
    <property type="project" value="UniProtKB-SubCell"/>
</dbReference>
<reference evidence="17 18" key="1">
    <citation type="journal article" date="2018" name="BMC Genomics">
        <title>Genomic comparison of Trypanosoma conorhini and Trypanosoma rangeli to Trypanosoma cruzi strains of high and low virulence.</title>
        <authorList>
            <person name="Bradwell K.R."/>
            <person name="Koparde V.N."/>
            <person name="Matveyev A.V."/>
            <person name="Serrano M.G."/>
            <person name="Alves J.M."/>
            <person name="Parikh H."/>
            <person name="Huang B."/>
            <person name="Lee V."/>
            <person name="Espinosa-Alvarez O."/>
            <person name="Ortiz P.A."/>
            <person name="Costa-Martins A.G."/>
            <person name="Teixeira M.M."/>
            <person name="Buck G.A."/>
        </authorList>
    </citation>
    <scope>NUCLEOTIDE SEQUENCE [LARGE SCALE GENOMIC DNA]</scope>
    <source>
        <strain evidence="17 18">025E</strain>
    </source>
</reference>
<evidence type="ECO:0000256" key="6">
    <source>
        <dbReference type="ARBA" id="ARBA00022723"/>
    </source>
</evidence>
<evidence type="ECO:0000256" key="15">
    <source>
        <dbReference type="SAM" id="Phobius"/>
    </source>
</evidence>
<comment type="subcellular location">
    <subcellularLocation>
        <location evidence="2">Cell membrane</location>
        <topology evidence="2">Multi-pass membrane protein</topology>
    </subcellularLocation>
</comment>
<comment type="cofactor">
    <cofactor evidence="1">
        <name>Ca(2+)</name>
        <dbReference type="ChEBI" id="CHEBI:29108"/>
    </cofactor>
</comment>
<keyword evidence="12 15" id="KW-0472">Membrane</keyword>
<gene>
    <name evidence="17" type="ORF">Tco025E_01183</name>
</gene>
<evidence type="ECO:0000256" key="1">
    <source>
        <dbReference type="ARBA" id="ARBA00001913"/>
    </source>
</evidence>
<dbReference type="Proteomes" id="UP000284403">
    <property type="component" value="Unassembled WGS sequence"/>
</dbReference>
<accession>A0A3R7LDX0</accession>
<feature type="transmembrane region" description="Helical" evidence="15">
    <location>
        <begin position="138"/>
        <end position="161"/>
    </location>
</feature>
<dbReference type="EMBL" id="MKKU01000041">
    <property type="protein sequence ID" value="RNF26461.1"/>
    <property type="molecule type" value="Genomic_DNA"/>
</dbReference>
<dbReference type="InterPro" id="IPR002921">
    <property type="entry name" value="Fungal_lipase-type"/>
</dbReference>
<evidence type="ECO:0000256" key="3">
    <source>
        <dbReference type="ARBA" id="ARBA00022475"/>
    </source>
</evidence>
<evidence type="ECO:0000256" key="14">
    <source>
        <dbReference type="ARBA" id="ARBA00026104"/>
    </source>
</evidence>
<evidence type="ECO:0000256" key="13">
    <source>
        <dbReference type="ARBA" id="ARBA00024531"/>
    </source>
</evidence>
<keyword evidence="9" id="KW-0442">Lipid degradation</keyword>
<dbReference type="CDD" id="cd00519">
    <property type="entry name" value="Lipase_3"/>
    <property type="match status" value="1"/>
</dbReference>
<keyword evidence="7" id="KW-0378">Hydrolase</keyword>
<keyword evidence="6" id="KW-0479">Metal-binding</keyword>
<dbReference type="PANTHER" id="PTHR45792:SF8">
    <property type="entry name" value="DIACYLGLYCEROL LIPASE-ALPHA"/>
    <property type="match status" value="1"/>
</dbReference>
<dbReference type="PANTHER" id="PTHR45792">
    <property type="entry name" value="DIACYLGLYCEROL LIPASE HOMOLOG-RELATED"/>
    <property type="match status" value="1"/>
</dbReference>
<sequence>MPALRWCGRKWRTSTDDFTFSGVFFFAVLVVSGTLALSRFHHGDGAFMRDCPAASAALHRIFLALGVVDLIGAVAFLVTAWLSLQGSPFQVSRRRHVPHLLSVTSLSLLATLALSIVGAKYSIYDKESNYCASPTRHFLHAVVAINFIASFCYIVMFAVAFDPVGRHVWRDSGEYESLWDSRCRLLCCCCLHTRRHQDAFQDVSKNVAGLFCGYDVVPSDVVAGMLLLHARQKREFRLRQIKVRYPSATDGRSERVSLQARYFPLLTEQQRSQLADLRTYSRFYLSAYGWPLFEYMHCCTGLPRLCCFDPGMCCREHPGSHRGTKCYCDLTALLKVTGIKDEDVILTRWGNALFRPVFFVVIDQSTDAVVVGIRGTMSFADCVTDMSATPGLLEMPETELHANATPADYHVHGGMRQGAAYVLKELRDCGVLDSILHGELSRHKIVVLGHSLGAGVASILSIMLWSTEPTLRTRLQCLAYAPPGGLLSPALVAYSKEFIVGCFVGNDIVPRMASHTLHALRESILDELMSTTKSKSLLLMNHRRLEKITRTSSSSSALHFSESLTLRNNLRNTPCTPLTEPQKLYPPATLVHYCKAVVRKAPFCSCSPKHCCSCQKEEVFVPLFVSPRDVQYVVCTASMLKDHFPDRLFSVIEDADMRLRVGELERFFVTSDDVRDARSDYGTSAFDDMLSLV</sequence>
<keyword evidence="8" id="KW-0106">Calcium</keyword>
<dbReference type="EC" id="3.1.1.116" evidence="14"/>
<comment type="catalytic activity">
    <reaction evidence="13">
        <text>a 1,2-diacyl-sn-glycerol + H2O = a 2-acylglycerol + a fatty acid + H(+)</text>
        <dbReference type="Rhea" id="RHEA:33275"/>
        <dbReference type="ChEBI" id="CHEBI:15377"/>
        <dbReference type="ChEBI" id="CHEBI:15378"/>
        <dbReference type="ChEBI" id="CHEBI:17389"/>
        <dbReference type="ChEBI" id="CHEBI:17815"/>
        <dbReference type="ChEBI" id="CHEBI:28868"/>
        <dbReference type="EC" id="3.1.1.116"/>
    </reaction>
    <physiologicalReaction direction="left-to-right" evidence="13">
        <dbReference type="Rhea" id="RHEA:33276"/>
    </physiologicalReaction>
</comment>
<feature type="domain" description="Fungal lipase-type" evidence="16">
    <location>
        <begin position="370"/>
        <end position="514"/>
    </location>
</feature>
<dbReference type="SUPFAM" id="SSF53474">
    <property type="entry name" value="alpha/beta-Hydrolases"/>
    <property type="match status" value="1"/>
</dbReference>
<evidence type="ECO:0000256" key="8">
    <source>
        <dbReference type="ARBA" id="ARBA00022837"/>
    </source>
</evidence>
<dbReference type="AlphaFoldDB" id="A0A3R7LDX0"/>
<dbReference type="GO" id="GO:0016042">
    <property type="term" value="P:lipid catabolic process"/>
    <property type="evidence" value="ECO:0007669"/>
    <property type="project" value="UniProtKB-KW"/>
</dbReference>
<keyword evidence="3" id="KW-1003">Cell membrane</keyword>
<evidence type="ECO:0000259" key="16">
    <source>
        <dbReference type="Pfam" id="PF01764"/>
    </source>
</evidence>
<feature type="transmembrane region" description="Helical" evidence="15">
    <location>
        <begin position="445"/>
        <end position="465"/>
    </location>
</feature>
<name>A0A3R7LDX0_9TRYP</name>
<protein>
    <recommendedName>
        <fullName evidence="14">sn-1-specific diacylglycerol lipase</fullName>
        <ecNumber evidence="14">3.1.1.116</ecNumber>
    </recommendedName>
</protein>
<evidence type="ECO:0000256" key="7">
    <source>
        <dbReference type="ARBA" id="ARBA00022801"/>
    </source>
</evidence>
<dbReference type="RefSeq" id="XP_029231667.1">
    <property type="nucleotide sequence ID" value="XM_029368121.1"/>
</dbReference>
<feature type="transmembrane region" description="Helical" evidence="15">
    <location>
        <begin position="61"/>
        <end position="84"/>
    </location>
</feature>
<dbReference type="GO" id="GO:0046872">
    <property type="term" value="F:metal ion binding"/>
    <property type="evidence" value="ECO:0007669"/>
    <property type="project" value="UniProtKB-KW"/>
</dbReference>
<organism evidence="17 18">
    <name type="scientific">Trypanosoma conorhini</name>
    <dbReference type="NCBI Taxonomy" id="83891"/>
    <lineage>
        <taxon>Eukaryota</taxon>
        <taxon>Discoba</taxon>
        <taxon>Euglenozoa</taxon>
        <taxon>Kinetoplastea</taxon>
        <taxon>Metakinetoplastina</taxon>
        <taxon>Trypanosomatida</taxon>
        <taxon>Trypanosomatidae</taxon>
        <taxon>Trypanosoma</taxon>
    </lineage>
</organism>
<evidence type="ECO:0000256" key="4">
    <source>
        <dbReference type="ARBA" id="ARBA00022553"/>
    </source>
</evidence>
<evidence type="ECO:0000256" key="2">
    <source>
        <dbReference type="ARBA" id="ARBA00004651"/>
    </source>
</evidence>
<dbReference type="InterPro" id="IPR052214">
    <property type="entry name" value="DAG_Lipase-Related"/>
</dbReference>
<keyword evidence="10 15" id="KW-1133">Transmembrane helix</keyword>
<evidence type="ECO:0000313" key="17">
    <source>
        <dbReference type="EMBL" id="RNF26461.1"/>
    </source>
</evidence>
<evidence type="ECO:0000256" key="9">
    <source>
        <dbReference type="ARBA" id="ARBA00022963"/>
    </source>
</evidence>
<evidence type="ECO:0000256" key="12">
    <source>
        <dbReference type="ARBA" id="ARBA00023136"/>
    </source>
</evidence>
<dbReference type="OrthoDB" id="438440at2759"/>
<keyword evidence="11" id="KW-0443">Lipid metabolism</keyword>
<keyword evidence="18" id="KW-1185">Reference proteome</keyword>
<dbReference type="GO" id="GO:0016298">
    <property type="term" value="F:lipase activity"/>
    <property type="evidence" value="ECO:0007669"/>
    <property type="project" value="TreeGrafter"/>
</dbReference>
<keyword evidence="5 15" id="KW-0812">Transmembrane</keyword>
<evidence type="ECO:0000313" key="18">
    <source>
        <dbReference type="Proteomes" id="UP000284403"/>
    </source>
</evidence>
<proteinExistence type="predicted"/>
<dbReference type="GeneID" id="40314794"/>
<feature type="transmembrane region" description="Helical" evidence="15">
    <location>
        <begin position="96"/>
        <end position="117"/>
    </location>
</feature>
<evidence type="ECO:0000256" key="10">
    <source>
        <dbReference type="ARBA" id="ARBA00022989"/>
    </source>
</evidence>
<dbReference type="InterPro" id="IPR029058">
    <property type="entry name" value="AB_hydrolase_fold"/>
</dbReference>
<keyword evidence="4" id="KW-0597">Phosphoprotein</keyword>
<dbReference type="Pfam" id="PF01764">
    <property type="entry name" value="Lipase_3"/>
    <property type="match status" value="1"/>
</dbReference>
<evidence type="ECO:0000256" key="5">
    <source>
        <dbReference type="ARBA" id="ARBA00022692"/>
    </source>
</evidence>
<feature type="transmembrane region" description="Helical" evidence="15">
    <location>
        <begin position="20"/>
        <end position="40"/>
    </location>
</feature>
<dbReference type="Gene3D" id="3.40.50.1820">
    <property type="entry name" value="alpha/beta hydrolase"/>
    <property type="match status" value="1"/>
</dbReference>
<comment type="caution">
    <text evidence="17">The sequence shown here is derived from an EMBL/GenBank/DDBJ whole genome shotgun (WGS) entry which is preliminary data.</text>
</comment>
<evidence type="ECO:0000256" key="11">
    <source>
        <dbReference type="ARBA" id="ARBA00023098"/>
    </source>
</evidence>